<dbReference type="VEuPathDB" id="VectorBase:GPPI047958"/>
<proteinExistence type="predicted"/>
<dbReference type="Proteomes" id="UP000092460">
    <property type="component" value="Unassembled WGS sequence"/>
</dbReference>
<evidence type="ECO:0000313" key="3">
    <source>
        <dbReference type="Proteomes" id="UP000092460"/>
    </source>
</evidence>
<sequence>TFLVRSSTLSQICYGFLFGFGVLFKSPEWNQNAIGIVVFELGGVCGISAGMLLVDMPNSRLAGIASGVIFYKPIVKADTIGSAIFMPVRAVSRRVVLAEQVITSGEKISGSICIIEVANNMPAAKHNISDMIKGKRARLYSGITAGSMLTPKLPKLKINIEATFSEFPEDVAFNTFNCGHTAAFHSENLLVYEDDGKYELINLMCNECSVTLCLKTNQILKWKMLEEKAIPTVSSMWQTDASNRDLTREIRSDI</sequence>
<name>A0A1B0C3C9_9MUSC</name>
<dbReference type="AlphaFoldDB" id="A0A1B0C3C9"/>
<reference evidence="3" key="1">
    <citation type="submission" date="2015-01" db="EMBL/GenBank/DDBJ databases">
        <authorList>
            <person name="Aksoy S."/>
            <person name="Warren W."/>
            <person name="Wilson R.K."/>
        </authorList>
    </citation>
    <scope>NUCLEOTIDE SEQUENCE [LARGE SCALE GENOMIC DNA]</scope>
    <source>
        <strain evidence="3">IAEA</strain>
    </source>
</reference>
<reference evidence="2" key="2">
    <citation type="submission" date="2020-05" db="UniProtKB">
        <authorList>
            <consortium name="EnsemblMetazoa"/>
        </authorList>
    </citation>
    <scope>IDENTIFICATION</scope>
    <source>
        <strain evidence="2">IAEA</strain>
    </source>
</reference>
<evidence type="ECO:0000256" key="1">
    <source>
        <dbReference type="SAM" id="Phobius"/>
    </source>
</evidence>
<dbReference type="EMBL" id="JXJN01024891">
    <property type="status" value="NOT_ANNOTATED_CDS"/>
    <property type="molecule type" value="Genomic_DNA"/>
</dbReference>
<keyword evidence="1" id="KW-0812">Transmembrane</keyword>
<keyword evidence="1" id="KW-1133">Transmembrane helix</keyword>
<keyword evidence="3" id="KW-1185">Reference proteome</keyword>
<accession>A0A1B0C3C9</accession>
<protein>
    <submittedName>
        <fullName evidence="2">Uncharacterized protein</fullName>
    </submittedName>
</protein>
<evidence type="ECO:0000313" key="2">
    <source>
        <dbReference type="EnsemblMetazoa" id="GPPI047958-PA"/>
    </source>
</evidence>
<organism evidence="2 3">
    <name type="scientific">Glossina palpalis gambiensis</name>
    <dbReference type="NCBI Taxonomy" id="67801"/>
    <lineage>
        <taxon>Eukaryota</taxon>
        <taxon>Metazoa</taxon>
        <taxon>Ecdysozoa</taxon>
        <taxon>Arthropoda</taxon>
        <taxon>Hexapoda</taxon>
        <taxon>Insecta</taxon>
        <taxon>Pterygota</taxon>
        <taxon>Neoptera</taxon>
        <taxon>Endopterygota</taxon>
        <taxon>Diptera</taxon>
        <taxon>Brachycera</taxon>
        <taxon>Muscomorpha</taxon>
        <taxon>Hippoboscoidea</taxon>
        <taxon>Glossinidae</taxon>
        <taxon>Glossina</taxon>
    </lineage>
</organism>
<feature type="transmembrane region" description="Helical" evidence="1">
    <location>
        <begin position="33"/>
        <end position="54"/>
    </location>
</feature>
<dbReference type="EnsemblMetazoa" id="GPPI047958-RA">
    <property type="protein sequence ID" value="GPPI047958-PA"/>
    <property type="gene ID" value="GPPI047958"/>
</dbReference>
<keyword evidence="1" id="KW-0472">Membrane</keyword>